<dbReference type="Proteomes" id="UP000255192">
    <property type="component" value="Unassembled WGS sequence"/>
</dbReference>
<protein>
    <submittedName>
        <fullName evidence="1">Uncharacterized protein</fullName>
    </submittedName>
</protein>
<proteinExistence type="predicted"/>
<sequence length="119" mass="13132">MVPGEDRRDIGVKFIFRQLGQGDKIRQRLVNGLAQALLLAGGIGGSRAERLDQGQRIAQGSAFDALGRCRSRCRLRRRRFTEVIGGQRLKRLQRRVGIRTAGQQAAAYRCGGPAIARFG</sequence>
<reference evidence="1 2" key="1">
    <citation type="submission" date="2018-06" db="EMBL/GenBank/DDBJ databases">
        <authorList>
            <consortium name="Pathogen Informatics"/>
            <person name="Doyle S."/>
        </authorList>
    </citation>
    <scope>NUCLEOTIDE SEQUENCE [LARGE SCALE GENOMIC DNA]</scope>
    <source>
        <strain evidence="1 2">NCTC204</strain>
    </source>
</reference>
<dbReference type="EMBL" id="UGMD01000002">
    <property type="protein sequence ID" value="STU98645.1"/>
    <property type="molecule type" value="Genomic_DNA"/>
</dbReference>
<name>A0A378A570_KLEPN</name>
<organism evidence="1 2">
    <name type="scientific">Klebsiella pneumoniae</name>
    <dbReference type="NCBI Taxonomy" id="573"/>
    <lineage>
        <taxon>Bacteria</taxon>
        <taxon>Pseudomonadati</taxon>
        <taxon>Pseudomonadota</taxon>
        <taxon>Gammaproteobacteria</taxon>
        <taxon>Enterobacterales</taxon>
        <taxon>Enterobacteriaceae</taxon>
        <taxon>Klebsiella/Raoultella group</taxon>
        <taxon>Klebsiella</taxon>
        <taxon>Klebsiella pneumoniae complex</taxon>
    </lineage>
</organism>
<evidence type="ECO:0000313" key="1">
    <source>
        <dbReference type="EMBL" id="STU98645.1"/>
    </source>
</evidence>
<dbReference type="AlphaFoldDB" id="A0A378A570"/>
<accession>A0A378A570</accession>
<gene>
    <name evidence="1" type="ORF">NCTC204_02846</name>
</gene>
<evidence type="ECO:0000313" key="2">
    <source>
        <dbReference type="Proteomes" id="UP000255192"/>
    </source>
</evidence>